<proteinExistence type="predicted"/>
<accession>A0ABW5TWT2</accession>
<organism evidence="1 2">
    <name type="scientific">Pedobacter alpinus</name>
    <dbReference type="NCBI Taxonomy" id="1590643"/>
    <lineage>
        <taxon>Bacteria</taxon>
        <taxon>Pseudomonadati</taxon>
        <taxon>Bacteroidota</taxon>
        <taxon>Sphingobacteriia</taxon>
        <taxon>Sphingobacteriales</taxon>
        <taxon>Sphingobacteriaceae</taxon>
        <taxon>Pedobacter</taxon>
    </lineage>
</organism>
<gene>
    <name evidence="1" type="ORF">ACFSSE_15215</name>
</gene>
<evidence type="ECO:0000313" key="2">
    <source>
        <dbReference type="Proteomes" id="UP001597546"/>
    </source>
</evidence>
<name>A0ABW5TWT2_9SPHI</name>
<protein>
    <submittedName>
        <fullName evidence="1">Uncharacterized protein</fullName>
    </submittedName>
</protein>
<keyword evidence="2" id="KW-1185">Reference proteome</keyword>
<dbReference type="RefSeq" id="WP_379041574.1">
    <property type="nucleotide sequence ID" value="NZ_JBHSKW010000016.1"/>
</dbReference>
<comment type="caution">
    <text evidence="1">The sequence shown here is derived from an EMBL/GenBank/DDBJ whole genome shotgun (WGS) entry which is preliminary data.</text>
</comment>
<evidence type="ECO:0000313" key="1">
    <source>
        <dbReference type="EMBL" id="MFD2733059.1"/>
    </source>
</evidence>
<dbReference type="EMBL" id="JBHULV010000051">
    <property type="protein sequence ID" value="MFD2733059.1"/>
    <property type="molecule type" value="Genomic_DNA"/>
</dbReference>
<reference evidence="2" key="1">
    <citation type="journal article" date="2019" name="Int. J. Syst. Evol. Microbiol.">
        <title>The Global Catalogue of Microorganisms (GCM) 10K type strain sequencing project: providing services to taxonomists for standard genome sequencing and annotation.</title>
        <authorList>
            <consortium name="The Broad Institute Genomics Platform"/>
            <consortium name="The Broad Institute Genome Sequencing Center for Infectious Disease"/>
            <person name="Wu L."/>
            <person name="Ma J."/>
        </authorList>
    </citation>
    <scope>NUCLEOTIDE SEQUENCE [LARGE SCALE GENOMIC DNA]</scope>
    <source>
        <strain evidence="2">KCTC 42456</strain>
    </source>
</reference>
<dbReference type="Proteomes" id="UP001597546">
    <property type="component" value="Unassembled WGS sequence"/>
</dbReference>
<sequence length="80" mass="9258">METFFEITIHLMGDVKPTKAHVAYIKDINEFEINIADKEEKIRVKLFDNGSLVQTVGTPLDSNTMHHINDEIKSKHHINR</sequence>